<gene>
    <name evidence="3" type="ORF">FIBSPDRAFT_1053150</name>
</gene>
<dbReference type="PANTHER" id="PTHR10343">
    <property type="entry name" value="5'-AMP-ACTIVATED PROTEIN KINASE , BETA SUBUNIT"/>
    <property type="match status" value="1"/>
</dbReference>
<name>A0A167XF48_9AGAM</name>
<dbReference type="OrthoDB" id="10552599at2759"/>
<keyword evidence="4" id="KW-1185">Reference proteome</keyword>
<feature type="region of interest" description="Disordered" evidence="2">
    <location>
        <begin position="44"/>
        <end position="72"/>
    </location>
</feature>
<comment type="similarity">
    <text evidence="1">Belongs to the CRP1/MDG1 family.</text>
</comment>
<dbReference type="Gene3D" id="2.60.40.10">
    <property type="entry name" value="Immunoglobulins"/>
    <property type="match status" value="2"/>
</dbReference>
<dbReference type="GO" id="GO:0019901">
    <property type="term" value="F:protein kinase binding"/>
    <property type="evidence" value="ECO:0007669"/>
    <property type="project" value="TreeGrafter"/>
</dbReference>
<evidence type="ECO:0000256" key="2">
    <source>
        <dbReference type="SAM" id="MobiDB-lite"/>
    </source>
</evidence>
<sequence>MSSPSSPIENDTVQVTLTWPAVNVRDVIVTGDFDDWAMLTHMTKPAQHSRTASRTPSRAGTPPRTPTTPSLNHGYFPPSFLGIGANGNDTNGRGANSRDEERYPYHIITLPVTSALALTGFEYKFFVDGVWQTSACAPTRVDPSGKFVNNVWAPAKPKVATPEAIEEEIEDAKAAEVGELYQIVEVAGTEKFKKLNGHVEEKTLPSWTLPAKKA</sequence>
<protein>
    <recommendedName>
        <fullName evidence="5">Carbohydrate-binding module family 48 protein</fullName>
    </recommendedName>
</protein>
<dbReference type="SUPFAM" id="SSF81296">
    <property type="entry name" value="E set domains"/>
    <property type="match status" value="1"/>
</dbReference>
<evidence type="ECO:0000313" key="4">
    <source>
        <dbReference type="Proteomes" id="UP000076532"/>
    </source>
</evidence>
<evidence type="ECO:0000256" key="1">
    <source>
        <dbReference type="ARBA" id="ARBA00038216"/>
    </source>
</evidence>
<dbReference type="InterPro" id="IPR013783">
    <property type="entry name" value="Ig-like_fold"/>
</dbReference>
<dbReference type="InterPro" id="IPR050827">
    <property type="entry name" value="CRP1_MDG1_kinase"/>
</dbReference>
<dbReference type="PANTHER" id="PTHR10343:SF81">
    <property type="entry name" value="CRUCIFORM DNA-RECOGNIZING PROTEIN 1-RELATED"/>
    <property type="match status" value="1"/>
</dbReference>
<dbReference type="EMBL" id="KV417760">
    <property type="protein sequence ID" value="KZP07147.1"/>
    <property type="molecule type" value="Genomic_DNA"/>
</dbReference>
<dbReference type="GO" id="GO:0005634">
    <property type="term" value="C:nucleus"/>
    <property type="evidence" value="ECO:0007669"/>
    <property type="project" value="TreeGrafter"/>
</dbReference>
<dbReference type="Proteomes" id="UP000076532">
    <property type="component" value="Unassembled WGS sequence"/>
</dbReference>
<evidence type="ECO:0008006" key="5">
    <source>
        <dbReference type="Google" id="ProtNLM"/>
    </source>
</evidence>
<feature type="compositionally biased region" description="Low complexity" evidence="2">
    <location>
        <begin position="53"/>
        <end position="70"/>
    </location>
</feature>
<dbReference type="GO" id="GO:0031588">
    <property type="term" value="C:nucleotide-activated protein kinase complex"/>
    <property type="evidence" value="ECO:0007669"/>
    <property type="project" value="TreeGrafter"/>
</dbReference>
<dbReference type="CDD" id="cd02859">
    <property type="entry name" value="E_set_AMPKbeta_like_N"/>
    <property type="match status" value="1"/>
</dbReference>
<proteinExistence type="inferred from homology"/>
<dbReference type="GO" id="GO:0007165">
    <property type="term" value="P:signal transduction"/>
    <property type="evidence" value="ECO:0007669"/>
    <property type="project" value="TreeGrafter"/>
</dbReference>
<dbReference type="AlphaFoldDB" id="A0A167XF48"/>
<dbReference type="InterPro" id="IPR014756">
    <property type="entry name" value="Ig_E-set"/>
</dbReference>
<accession>A0A167XF48</accession>
<evidence type="ECO:0000313" key="3">
    <source>
        <dbReference type="EMBL" id="KZP07147.1"/>
    </source>
</evidence>
<organism evidence="3 4">
    <name type="scientific">Athelia psychrophila</name>
    <dbReference type="NCBI Taxonomy" id="1759441"/>
    <lineage>
        <taxon>Eukaryota</taxon>
        <taxon>Fungi</taxon>
        <taxon>Dikarya</taxon>
        <taxon>Basidiomycota</taxon>
        <taxon>Agaricomycotina</taxon>
        <taxon>Agaricomycetes</taxon>
        <taxon>Agaricomycetidae</taxon>
        <taxon>Atheliales</taxon>
        <taxon>Atheliaceae</taxon>
        <taxon>Athelia</taxon>
    </lineage>
</organism>
<dbReference type="GO" id="GO:0005737">
    <property type="term" value="C:cytoplasm"/>
    <property type="evidence" value="ECO:0007669"/>
    <property type="project" value="TreeGrafter"/>
</dbReference>
<reference evidence="3 4" key="1">
    <citation type="journal article" date="2016" name="Mol. Biol. Evol.">
        <title>Comparative Genomics of Early-Diverging Mushroom-Forming Fungi Provides Insights into the Origins of Lignocellulose Decay Capabilities.</title>
        <authorList>
            <person name="Nagy L.G."/>
            <person name="Riley R."/>
            <person name="Tritt A."/>
            <person name="Adam C."/>
            <person name="Daum C."/>
            <person name="Floudas D."/>
            <person name="Sun H."/>
            <person name="Yadav J.S."/>
            <person name="Pangilinan J."/>
            <person name="Larsson K.H."/>
            <person name="Matsuura K."/>
            <person name="Barry K."/>
            <person name="Labutti K."/>
            <person name="Kuo R."/>
            <person name="Ohm R.A."/>
            <person name="Bhattacharya S.S."/>
            <person name="Shirouzu T."/>
            <person name="Yoshinaga Y."/>
            <person name="Martin F.M."/>
            <person name="Grigoriev I.V."/>
            <person name="Hibbett D.S."/>
        </authorList>
    </citation>
    <scope>NUCLEOTIDE SEQUENCE [LARGE SCALE GENOMIC DNA]</scope>
    <source>
        <strain evidence="3 4">CBS 109695</strain>
    </source>
</reference>